<dbReference type="EMBL" id="UXUI01001802">
    <property type="protein sequence ID" value="VDD85500.1"/>
    <property type="molecule type" value="Genomic_DNA"/>
</dbReference>
<accession>A0A0N4UU78</accession>
<keyword evidence="3" id="KW-1185">Reference proteome</keyword>
<feature type="transmembrane region" description="Helical" evidence="1">
    <location>
        <begin position="78"/>
        <end position="104"/>
    </location>
</feature>
<feature type="transmembrane region" description="Helical" evidence="1">
    <location>
        <begin position="33"/>
        <end position="57"/>
    </location>
</feature>
<keyword evidence="1" id="KW-1133">Transmembrane helix</keyword>
<dbReference type="WBParaSite" id="EVEC_0000092101-mRNA-1">
    <property type="protein sequence ID" value="EVEC_0000092101-mRNA-1"/>
    <property type="gene ID" value="EVEC_0000092101"/>
</dbReference>
<evidence type="ECO:0000256" key="1">
    <source>
        <dbReference type="SAM" id="Phobius"/>
    </source>
</evidence>
<proteinExistence type="predicted"/>
<evidence type="ECO:0000313" key="2">
    <source>
        <dbReference type="EMBL" id="VDD85500.1"/>
    </source>
</evidence>
<gene>
    <name evidence="2" type="ORF">EVEC_LOCUS643</name>
</gene>
<dbReference type="AlphaFoldDB" id="A0A0N4UU78"/>
<sequence>MVWTTKLTIATECIIALKYYVFYSSSWRLFHKILLGCLGYAVTGVVGGISLVVASAESKYRSSISPYCRTSQIMGKKFSIYHLLSTALSSAIGFAISLAVYTVMKRSQVSVNPAIKLNFSVLC</sequence>
<evidence type="ECO:0000313" key="3">
    <source>
        <dbReference type="Proteomes" id="UP000274131"/>
    </source>
</evidence>
<evidence type="ECO:0000313" key="4">
    <source>
        <dbReference type="WBParaSite" id="EVEC_0000092101-mRNA-1"/>
    </source>
</evidence>
<name>A0A0N4UU78_ENTVE</name>
<keyword evidence="1" id="KW-0812">Transmembrane</keyword>
<reference evidence="2 3" key="2">
    <citation type="submission" date="2018-10" db="EMBL/GenBank/DDBJ databases">
        <authorList>
            <consortium name="Pathogen Informatics"/>
        </authorList>
    </citation>
    <scope>NUCLEOTIDE SEQUENCE [LARGE SCALE GENOMIC DNA]</scope>
</reference>
<organism evidence="4">
    <name type="scientific">Enterobius vermicularis</name>
    <name type="common">Human pinworm</name>
    <dbReference type="NCBI Taxonomy" id="51028"/>
    <lineage>
        <taxon>Eukaryota</taxon>
        <taxon>Metazoa</taxon>
        <taxon>Ecdysozoa</taxon>
        <taxon>Nematoda</taxon>
        <taxon>Chromadorea</taxon>
        <taxon>Rhabditida</taxon>
        <taxon>Spirurina</taxon>
        <taxon>Oxyuridomorpha</taxon>
        <taxon>Oxyuroidea</taxon>
        <taxon>Oxyuridae</taxon>
        <taxon>Enterobius</taxon>
    </lineage>
</organism>
<protein>
    <submittedName>
        <fullName evidence="4">CASP-like protein</fullName>
    </submittedName>
</protein>
<dbReference type="Proteomes" id="UP000274131">
    <property type="component" value="Unassembled WGS sequence"/>
</dbReference>
<keyword evidence="1" id="KW-0472">Membrane</keyword>
<reference evidence="4" key="1">
    <citation type="submission" date="2017-02" db="UniProtKB">
        <authorList>
            <consortium name="WormBaseParasite"/>
        </authorList>
    </citation>
    <scope>IDENTIFICATION</scope>
</reference>